<keyword evidence="1" id="KW-1133">Transmembrane helix</keyword>
<dbReference type="AlphaFoldDB" id="A0A2P2NVM8"/>
<feature type="transmembrane region" description="Helical" evidence="1">
    <location>
        <begin position="56"/>
        <end position="76"/>
    </location>
</feature>
<keyword evidence="1" id="KW-0812">Transmembrane</keyword>
<evidence type="ECO:0008006" key="3">
    <source>
        <dbReference type="Google" id="ProtNLM"/>
    </source>
</evidence>
<reference evidence="2" key="1">
    <citation type="submission" date="2018-02" db="EMBL/GenBank/DDBJ databases">
        <title>Rhizophora mucronata_Transcriptome.</title>
        <authorList>
            <person name="Meera S.P."/>
            <person name="Sreeshan A."/>
            <person name="Augustine A."/>
        </authorList>
    </citation>
    <scope>NUCLEOTIDE SEQUENCE</scope>
    <source>
        <tissue evidence="2">Leaf</tissue>
    </source>
</reference>
<protein>
    <recommendedName>
        <fullName evidence="3">Transmembrane protein</fullName>
    </recommendedName>
</protein>
<proteinExistence type="predicted"/>
<organism evidence="2">
    <name type="scientific">Rhizophora mucronata</name>
    <name type="common">Asiatic mangrove</name>
    <dbReference type="NCBI Taxonomy" id="61149"/>
    <lineage>
        <taxon>Eukaryota</taxon>
        <taxon>Viridiplantae</taxon>
        <taxon>Streptophyta</taxon>
        <taxon>Embryophyta</taxon>
        <taxon>Tracheophyta</taxon>
        <taxon>Spermatophyta</taxon>
        <taxon>Magnoliopsida</taxon>
        <taxon>eudicotyledons</taxon>
        <taxon>Gunneridae</taxon>
        <taxon>Pentapetalae</taxon>
        <taxon>rosids</taxon>
        <taxon>fabids</taxon>
        <taxon>Malpighiales</taxon>
        <taxon>Rhizophoraceae</taxon>
        <taxon>Rhizophora</taxon>
    </lineage>
</organism>
<feature type="transmembrane region" description="Helical" evidence="1">
    <location>
        <begin position="21"/>
        <end position="44"/>
    </location>
</feature>
<dbReference type="EMBL" id="GGEC01066078">
    <property type="protein sequence ID" value="MBX46562.1"/>
    <property type="molecule type" value="Transcribed_RNA"/>
</dbReference>
<sequence length="93" mass="10661">MYSRIKKHVFSSRIRSIIQPILKQLFSFFVKSFFGFLIFLDAIIPSVKLHKLASSAYFVLITIMTKAGNVFQLSSLSSVKKQSQQQSLNPKFN</sequence>
<accession>A0A2P2NVM8</accession>
<name>A0A2P2NVM8_RHIMU</name>
<keyword evidence="1" id="KW-0472">Membrane</keyword>
<evidence type="ECO:0000256" key="1">
    <source>
        <dbReference type="SAM" id="Phobius"/>
    </source>
</evidence>
<evidence type="ECO:0000313" key="2">
    <source>
        <dbReference type="EMBL" id="MBX46562.1"/>
    </source>
</evidence>